<keyword evidence="6 11" id="KW-0489">Methyltransferase</keyword>
<dbReference type="GO" id="GO:0030488">
    <property type="term" value="P:tRNA methylation"/>
    <property type="evidence" value="ECO:0007669"/>
    <property type="project" value="UniProtKB-UniRule"/>
</dbReference>
<comment type="catalytic activity">
    <reaction evidence="10 11">
        <text>uridine(44) in tRNA(Ser) + S-adenosyl-L-methionine = 2'-O-methyluridine(44) in tRNA(Ser) + S-adenosyl-L-homocysteine + H(+)</text>
        <dbReference type="Rhea" id="RHEA:43100"/>
        <dbReference type="Rhea" id="RHEA-COMP:10339"/>
        <dbReference type="Rhea" id="RHEA-COMP:10340"/>
        <dbReference type="ChEBI" id="CHEBI:15378"/>
        <dbReference type="ChEBI" id="CHEBI:57856"/>
        <dbReference type="ChEBI" id="CHEBI:59789"/>
        <dbReference type="ChEBI" id="CHEBI:65315"/>
        <dbReference type="ChEBI" id="CHEBI:74478"/>
        <dbReference type="EC" id="2.1.1.211"/>
    </reaction>
</comment>
<proteinExistence type="inferred from homology"/>
<evidence type="ECO:0000313" key="13">
    <source>
        <dbReference type="EMBL" id="SSD58604.1"/>
    </source>
</evidence>
<evidence type="ECO:0000256" key="1">
    <source>
        <dbReference type="ARBA" id="ARBA00004496"/>
    </source>
</evidence>
<gene>
    <name evidence="13" type="ORF">SCODWIG_00365</name>
</gene>
<dbReference type="EC" id="2.1.1.211" evidence="3 11"/>
<comment type="function">
    <text evidence="11">Adenosyl-L-methionine (AdoMet)-dependent tRNA (uracil-O(2)-)-methyltransferase.</text>
</comment>
<accession>A0A376B297</accession>
<feature type="compositionally biased region" description="Low complexity" evidence="12">
    <location>
        <begin position="433"/>
        <end position="452"/>
    </location>
</feature>
<protein>
    <recommendedName>
        <fullName evidence="4 11">tRNA (uracil-O(2)-)-methyltransferase</fullName>
        <ecNumber evidence="3 11">2.1.1.211</ecNumber>
    </recommendedName>
</protein>
<dbReference type="GO" id="GO:0005737">
    <property type="term" value="C:cytoplasm"/>
    <property type="evidence" value="ECO:0007669"/>
    <property type="project" value="UniProtKB-SubCell"/>
</dbReference>
<name>A0A376B297_9ASCO</name>
<dbReference type="PANTHER" id="PTHR21210">
    <property type="entry name" value="TRNA (URACIL-O(2)-)-METHYLTRANSFERASE-RELATED"/>
    <property type="match status" value="1"/>
</dbReference>
<evidence type="ECO:0000256" key="3">
    <source>
        <dbReference type="ARBA" id="ARBA00012795"/>
    </source>
</evidence>
<evidence type="ECO:0000256" key="2">
    <source>
        <dbReference type="ARBA" id="ARBA00009056"/>
    </source>
</evidence>
<keyword evidence="5 11" id="KW-0963">Cytoplasm</keyword>
<dbReference type="Proteomes" id="UP000262825">
    <property type="component" value="Unassembled WGS sequence"/>
</dbReference>
<reference evidence="14" key="1">
    <citation type="submission" date="2018-06" db="EMBL/GenBank/DDBJ databases">
        <authorList>
            <person name="Guldener U."/>
        </authorList>
    </citation>
    <scope>NUCLEOTIDE SEQUENCE [LARGE SCALE GENOMIC DNA]</scope>
    <source>
        <strain evidence="14">UTAD17</strain>
    </source>
</reference>
<sequence length="642" mass="73205">MVKKNTNNNGNNNTTASPTIKFVSKHELNYNDDPYLPKNITRDDNHIEDNDNNNKWICLYEAYNTDNKSSISETSKEDIPQKTNLLPFGREHFIQAMENVIKHPNINSTIILRSDILVEMDSKEVPRSLIDKKTDDFLSESAGAVKNNSKHTDETFYNTKDITDINIRKSYNNNDYKTTYGIVRRIIPRNPLRDPVINQTCLLMENSTNENCFIIYTPHIQNEEDCPFYIPKVKSVGILYTPTKLKVFYIPFSTTKPLSIFQDELNQRIVRTALRLLQTAYKHSNGRKNGYTPKVKHDLVVSKLNFQNKYIELKQKYGKWLVDNWAESTDPKKHVFEDIAIASFLIELWKMKYTGNNFQFRDLGCGNGVLCYILIMEGYIGVGIDARKRKSWNIYPVEVQKCLKEQVIVPSILLRPNRIVPNSTAVILDATTSSNNNNNNNNNNNDNSNNNNTIFPSSNGRYFTVPARNDVISSNATIVYSSDDLLQSSHVNTAEFPENTFLIGNHSDELTCWIPLLGYPFMVIPCCSHAFSGAKIRYKPSAHGLNGNNSSSTYAGLVAQVIRLAKQVGWDPVEKEMLRIPSTRNAAIIGITNKYIHTNNVTSTQQQQQQRADIWPNKKVYDVIMENGGADGWVEHTMALMR</sequence>
<evidence type="ECO:0000313" key="14">
    <source>
        <dbReference type="Proteomes" id="UP000262825"/>
    </source>
</evidence>
<evidence type="ECO:0000256" key="12">
    <source>
        <dbReference type="SAM" id="MobiDB-lite"/>
    </source>
</evidence>
<dbReference type="OrthoDB" id="10047021at2759"/>
<comment type="similarity">
    <text evidence="2 11">Belongs to the TRM44 family.</text>
</comment>
<keyword evidence="7 11" id="KW-0808">Transferase</keyword>
<evidence type="ECO:0000256" key="5">
    <source>
        <dbReference type="ARBA" id="ARBA00022490"/>
    </source>
</evidence>
<dbReference type="EMBL" id="UFAJ01000028">
    <property type="protein sequence ID" value="SSD58604.1"/>
    <property type="molecule type" value="Genomic_DNA"/>
</dbReference>
<keyword evidence="8 11" id="KW-0949">S-adenosyl-L-methionine</keyword>
<keyword evidence="9 11" id="KW-0819">tRNA processing</keyword>
<dbReference type="PANTHER" id="PTHR21210:SF0">
    <property type="entry name" value="TRNA (URACIL-O(2)-)-METHYLTRANSFERASE-RELATED"/>
    <property type="match status" value="1"/>
</dbReference>
<keyword evidence="14" id="KW-1185">Reference proteome</keyword>
<evidence type="ECO:0000256" key="8">
    <source>
        <dbReference type="ARBA" id="ARBA00022691"/>
    </source>
</evidence>
<evidence type="ECO:0000256" key="11">
    <source>
        <dbReference type="RuleBase" id="RU368004"/>
    </source>
</evidence>
<dbReference type="Pfam" id="PF07757">
    <property type="entry name" value="AdoMet_MTase"/>
    <property type="match status" value="1"/>
</dbReference>
<evidence type="ECO:0000256" key="10">
    <source>
        <dbReference type="ARBA" id="ARBA00047957"/>
    </source>
</evidence>
<evidence type="ECO:0000256" key="9">
    <source>
        <dbReference type="ARBA" id="ARBA00022694"/>
    </source>
</evidence>
<dbReference type="GO" id="GO:0141101">
    <property type="term" value="F:tRNA(Ser) (uridine(44)-2'-O-)-methyltransferase activity"/>
    <property type="evidence" value="ECO:0007669"/>
    <property type="project" value="UniProtKB-EC"/>
</dbReference>
<dbReference type="InterPro" id="IPR011671">
    <property type="entry name" value="tRNA_uracil_MeTrfase"/>
</dbReference>
<dbReference type="VEuPathDB" id="FungiDB:SCODWIG_00365"/>
<evidence type="ECO:0000256" key="4">
    <source>
        <dbReference type="ARBA" id="ARBA00017788"/>
    </source>
</evidence>
<comment type="subcellular location">
    <subcellularLocation>
        <location evidence="1 11">Cytoplasm</location>
    </subcellularLocation>
</comment>
<feature type="region of interest" description="Disordered" evidence="12">
    <location>
        <begin position="430"/>
        <end position="453"/>
    </location>
</feature>
<organism evidence="13 14">
    <name type="scientific">Saccharomycodes ludwigii</name>
    <dbReference type="NCBI Taxonomy" id="36035"/>
    <lineage>
        <taxon>Eukaryota</taxon>
        <taxon>Fungi</taxon>
        <taxon>Dikarya</taxon>
        <taxon>Ascomycota</taxon>
        <taxon>Saccharomycotina</taxon>
        <taxon>Saccharomycetes</taxon>
        <taxon>Saccharomycodales</taxon>
        <taxon>Saccharomycodaceae</taxon>
        <taxon>Saccharomycodes</taxon>
    </lineage>
</organism>
<dbReference type="AlphaFoldDB" id="A0A376B297"/>
<evidence type="ECO:0000256" key="7">
    <source>
        <dbReference type="ARBA" id="ARBA00022679"/>
    </source>
</evidence>
<evidence type="ECO:0000256" key="6">
    <source>
        <dbReference type="ARBA" id="ARBA00022603"/>
    </source>
</evidence>